<feature type="domain" description="PAS" evidence="13">
    <location>
        <begin position="25"/>
        <end position="76"/>
    </location>
</feature>
<dbReference type="InterPro" id="IPR004090">
    <property type="entry name" value="Chemotax_Me-accpt_rcpt"/>
</dbReference>
<keyword evidence="15" id="KW-1185">Reference proteome</keyword>
<evidence type="ECO:0000256" key="3">
    <source>
        <dbReference type="ARBA" id="ARBA00022481"/>
    </source>
</evidence>
<keyword evidence="8" id="KW-0472">Membrane</keyword>
<dbReference type="GO" id="GO:0004888">
    <property type="term" value="F:transmembrane signaling receptor activity"/>
    <property type="evidence" value="ECO:0007669"/>
    <property type="project" value="InterPro"/>
</dbReference>
<dbReference type="Gene3D" id="1.10.287.950">
    <property type="entry name" value="Methyl-accepting chemotaxis protein"/>
    <property type="match status" value="1"/>
</dbReference>
<keyword evidence="2" id="KW-1003">Cell membrane</keyword>
<dbReference type="NCBIfam" id="TIGR00229">
    <property type="entry name" value="sensory_box"/>
    <property type="match status" value="1"/>
</dbReference>
<dbReference type="GO" id="GO:0052131">
    <property type="term" value="P:positive aerotaxis"/>
    <property type="evidence" value="ECO:0007669"/>
    <property type="project" value="UniProtKB-ARBA"/>
</dbReference>
<evidence type="ECO:0000256" key="10">
    <source>
        <dbReference type="ARBA" id="ARBA00029447"/>
    </source>
</evidence>
<evidence type="ECO:0000256" key="8">
    <source>
        <dbReference type="ARBA" id="ARBA00023136"/>
    </source>
</evidence>
<comment type="caution">
    <text evidence="14">The sequence shown here is derived from an EMBL/GenBank/DDBJ whole genome shotgun (WGS) entry which is preliminary data.</text>
</comment>
<reference evidence="14" key="1">
    <citation type="journal article" date="2014" name="Int. J. Syst. Evol. Microbiol.">
        <title>Complete genome sequence of Corynebacterium casei LMG S-19264T (=DSM 44701T), isolated from a smear-ripened cheese.</title>
        <authorList>
            <consortium name="US DOE Joint Genome Institute (JGI-PGF)"/>
            <person name="Walter F."/>
            <person name="Albersmeier A."/>
            <person name="Kalinowski J."/>
            <person name="Ruckert C."/>
        </authorList>
    </citation>
    <scope>NUCLEOTIDE SEQUENCE</scope>
    <source>
        <strain evidence="14">KCTC 22169</strain>
    </source>
</reference>
<dbReference type="GO" id="GO:0007165">
    <property type="term" value="P:signal transduction"/>
    <property type="evidence" value="ECO:0007669"/>
    <property type="project" value="UniProtKB-KW"/>
</dbReference>
<keyword evidence="6" id="KW-0812">Transmembrane</keyword>
<keyword evidence="7" id="KW-1133">Transmembrane helix</keyword>
<reference evidence="14" key="2">
    <citation type="submission" date="2020-09" db="EMBL/GenBank/DDBJ databases">
        <authorList>
            <person name="Sun Q."/>
            <person name="Kim S."/>
        </authorList>
    </citation>
    <scope>NUCLEOTIDE SEQUENCE</scope>
    <source>
        <strain evidence="14">KCTC 22169</strain>
    </source>
</reference>
<dbReference type="FunFam" id="1.10.287.950:FF:000001">
    <property type="entry name" value="Methyl-accepting chemotaxis sensory transducer"/>
    <property type="match status" value="1"/>
</dbReference>
<protein>
    <submittedName>
        <fullName evidence="14">Aerotaxis receptor</fullName>
    </submittedName>
</protein>
<dbReference type="InterPro" id="IPR000014">
    <property type="entry name" value="PAS"/>
</dbReference>
<organism evidence="14 15">
    <name type="scientific">Saccharospirillum salsuginis</name>
    <dbReference type="NCBI Taxonomy" id="418750"/>
    <lineage>
        <taxon>Bacteria</taxon>
        <taxon>Pseudomonadati</taxon>
        <taxon>Pseudomonadota</taxon>
        <taxon>Gammaproteobacteria</taxon>
        <taxon>Oceanospirillales</taxon>
        <taxon>Saccharospirillaceae</taxon>
        <taxon>Saccharospirillum</taxon>
    </lineage>
</organism>
<dbReference type="PANTHER" id="PTHR32089:SF74">
    <property type="entry name" value="METHYL-ACCEPTING CHEMOTAXIS PROTEIN AER"/>
    <property type="match status" value="1"/>
</dbReference>
<dbReference type="Pfam" id="PF00015">
    <property type="entry name" value="MCPsignal"/>
    <property type="match status" value="1"/>
</dbReference>
<evidence type="ECO:0000256" key="6">
    <source>
        <dbReference type="ARBA" id="ARBA00022692"/>
    </source>
</evidence>
<dbReference type="SMART" id="SM00283">
    <property type="entry name" value="MA"/>
    <property type="match status" value="1"/>
</dbReference>
<evidence type="ECO:0000256" key="5">
    <source>
        <dbReference type="ARBA" id="ARBA00022519"/>
    </source>
</evidence>
<dbReference type="InterPro" id="IPR013655">
    <property type="entry name" value="PAS_fold_3"/>
</dbReference>
<dbReference type="Proteomes" id="UP000626148">
    <property type="component" value="Unassembled WGS sequence"/>
</dbReference>
<keyword evidence="5" id="KW-0997">Cell inner membrane</keyword>
<dbReference type="CDD" id="cd11386">
    <property type="entry name" value="MCP_signal"/>
    <property type="match status" value="1"/>
</dbReference>
<comment type="subcellular location">
    <subcellularLocation>
        <location evidence="1">Cell inner membrane</location>
        <topology evidence="1">Multi-pass membrane protein</topology>
    </subcellularLocation>
</comment>
<proteinExistence type="inferred from homology"/>
<evidence type="ECO:0000313" key="15">
    <source>
        <dbReference type="Proteomes" id="UP000626148"/>
    </source>
</evidence>
<keyword evidence="14" id="KW-0675">Receptor</keyword>
<dbReference type="Pfam" id="PF08447">
    <property type="entry name" value="PAS_3"/>
    <property type="match status" value="1"/>
</dbReference>
<dbReference type="AlphaFoldDB" id="A0A918NEU4"/>
<dbReference type="GO" id="GO:0005886">
    <property type="term" value="C:plasma membrane"/>
    <property type="evidence" value="ECO:0007669"/>
    <property type="project" value="UniProtKB-SubCell"/>
</dbReference>
<evidence type="ECO:0000256" key="7">
    <source>
        <dbReference type="ARBA" id="ARBA00022989"/>
    </source>
</evidence>
<dbReference type="EMBL" id="BMXR01000009">
    <property type="protein sequence ID" value="GGX65170.1"/>
    <property type="molecule type" value="Genomic_DNA"/>
</dbReference>
<feature type="domain" description="Methyl-accepting transducer" evidence="12">
    <location>
        <begin position="249"/>
        <end position="485"/>
    </location>
</feature>
<dbReference type="InterPro" id="IPR035965">
    <property type="entry name" value="PAS-like_dom_sf"/>
</dbReference>
<dbReference type="PRINTS" id="PR00260">
    <property type="entry name" value="CHEMTRNSDUCR"/>
</dbReference>
<evidence type="ECO:0000256" key="9">
    <source>
        <dbReference type="ARBA" id="ARBA00023224"/>
    </source>
</evidence>
<gene>
    <name evidence="14" type="primary">aer-2</name>
    <name evidence="14" type="ORF">GCM10007392_36300</name>
</gene>
<dbReference type="RefSeq" id="WP_189611315.1">
    <property type="nucleotide sequence ID" value="NZ_BMXR01000009.1"/>
</dbReference>
<evidence type="ECO:0000259" key="13">
    <source>
        <dbReference type="PROSITE" id="PS50112"/>
    </source>
</evidence>
<dbReference type="CDD" id="cd00130">
    <property type="entry name" value="PAS"/>
    <property type="match status" value="1"/>
</dbReference>
<sequence length="521" mass="57230">MRNNQPVTDTEYTLQEGQQLISSTDTQGNIRHCNQDFVEVSGFSHDELIDQPHNIIRHPDMPPSVYENMWSYLKDGQPWMGLVKNRRKNGDYYWVSAYVTPLLHNGRIVGYESVRVKPKPEDIERAARVYQRINEGKHPLPPVKRILHKVYGWAPASLAMAAVLVTGWQTNSWTTAWLAVVLMLGIVQFNQYNRRIIVKALMERMTGRFSDPLVALTYSDAPGAVTRLELALESANAHLNTVLTRINDAAANVSRESVHSRGLAESSAQGIDELQGEATQIAAAVNEMSATIHEVSGNVQDTAGEADTAHELADKGTETVRLARQGIQELAEAVESIGKTVNEVVTETESISKAAELIQNVTEQTNLLALNAAIEAARAGEHGRGFAVVADEVRSLAIRTADTTTQIQTIIDNLKSKTGEAEAAAERGREIAEQSVGRVGEADTALHDIAAAVTRITEMTHQMATSIEEQSQVAEEINQQLTRITSLADNSLDQGRASADGAIKLHKLADELHELVEWFKL</sequence>
<dbReference type="InterPro" id="IPR004089">
    <property type="entry name" value="MCPsignal_dom"/>
</dbReference>
<dbReference type="PROSITE" id="PS50111">
    <property type="entry name" value="CHEMOTAXIS_TRANSDUC_2"/>
    <property type="match status" value="1"/>
</dbReference>
<dbReference type="Gene3D" id="3.30.450.20">
    <property type="entry name" value="PAS domain"/>
    <property type="match status" value="1"/>
</dbReference>
<comment type="similarity">
    <text evidence="10">Belongs to the methyl-accepting chemotaxis (MCP) protein family.</text>
</comment>
<accession>A0A918NEU4</accession>
<dbReference type="SUPFAM" id="SSF55785">
    <property type="entry name" value="PYP-like sensor domain (PAS domain)"/>
    <property type="match status" value="1"/>
</dbReference>
<dbReference type="FunFam" id="3.30.450.20:FF:000046">
    <property type="entry name" value="Aerotaxis sensor receptor"/>
    <property type="match status" value="1"/>
</dbReference>
<evidence type="ECO:0000256" key="2">
    <source>
        <dbReference type="ARBA" id="ARBA00022475"/>
    </source>
</evidence>
<keyword evidence="3" id="KW-0488">Methylation</keyword>
<keyword evidence="4" id="KW-0145">Chemotaxis</keyword>
<evidence type="ECO:0000256" key="11">
    <source>
        <dbReference type="PROSITE-ProRule" id="PRU00284"/>
    </source>
</evidence>
<dbReference type="PROSITE" id="PS50112">
    <property type="entry name" value="PAS"/>
    <property type="match status" value="1"/>
</dbReference>
<name>A0A918NEU4_9GAMM</name>
<evidence type="ECO:0000256" key="4">
    <source>
        <dbReference type="ARBA" id="ARBA00022500"/>
    </source>
</evidence>
<dbReference type="SUPFAM" id="SSF58104">
    <property type="entry name" value="Methyl-accepting chemotaxis protein (MCP) signaling domain"/>
    <property type="match status" value="1"/>
</dbReference>
<evidence type="ECO:0000259" key="12">
    <source>
        <dbReference type="PROSITE" id="PS50111"/>
    </source>
</evidence>
<evidence type="ECO:0000256" key="1">
    <source>
        <dbReference type="ARBA" id="ARBA00004429"/>
    </source>
</evidence>
<dbReference type="PANTHER" id="PTHR32089">
    <property type="entry name" value="METHYL-ACCEPTING CHEMOTAXIS PROTEIN MCPB"/>
    <property type="match status" value="1"/>
</dbReference>
<evidence type="ECO:0000313" key="14">
    <source>
        <dbReference type="EMBL" id="GGX65170.1"/>
    </source>
</evidence>
<keyword evidence="9 11" id="KW-0807">Transducer</keyword>